<evidence type="ECO:0000313" key="2">
    <source>
        <dbReference type="EMBL" id="QJI03056.1"/>
    </source>
</evidence>
<gene>
    <name evidence="1" type="ORF">TM448A02252_0008</name>
    <name evidence="2" type="ORF">TM448B04017_0010</name>
</gene>
<dbReference type="EMBL" id="MT144282">
    <property type="protein sequence ID" value="QJA51679.1"/>
    <property type="molecule type" value="Genomic_DNA"/>
</dbReference>
<evidence type="ECO:0000313" key="1">
    <source>
        <dbReference type="EMBL" id="QJA51679.1"/>
    </source>
</evidence>
<dbReference type="AlphaFoldDB" id="A0A6H1ZW25"/>
<sequence length="63" mass="7335">MKVIAEYPDTIKMYPECVDEVVALNTVAKYTNGRLTWKFIRPPSGIESNDQLIKEYKIIDKEE</sequence>
<accession>A0A6H1ZW25</accession>
<protein>
    <submittedName>
        <fullName evidence="1">Uncharacterized protein</fullName>
    </submittedName>
</protein>
<reference evidence="1" key="1">
    <citation type="submission" date="2020-03" db="EMBL/GenBank/DDBJ databases">
        <title>The deep terrestrial virosphere.</title>
        <authorList>
            <person name="Holmfeldt K."/>
            <person name="Nilsson E."/>
            <person name="Simone D."/>
            <person name="Lopez-Fernandez M."/>
            <person name="Wu X."/>
            <person name="de Brujin I."/>
            <person name="Lundin D."/>
            <person name="Andersson A."/>
            <person name="Bertilsson S."/>
            <person name="Dopson M."/>
        </authorList>
    </citation>
    <scope>NUCLEOTIDE SEQUENCE</scope>
    <source>
        <strain evidence="1">TM448A02252</strain>
        <strain evidence="2">TM448B04017</strain>
    </source>
</reference>
<dbReference type="EMBL" id="MT145054">
    <property type="protein sequence ID" value="QJI03056.1"/>
    <property type="molecule type" value="Genomic_DNA"/>
</dbReference>
<proteinExistence type="predicted"/>
<name>A0A6H1ZW25_9ZZZZ</name>
<organism evidence="1">
    <name type="scientific">viral metagenome</name>
    <dbReference type="NCBI Taxonomy" id="1070528"/>
    <lineage>
        <taxon>unclassified sequences</taxon>
        <taxon>metagenomes</taxon>
        <taxon>organismal metagenomes</taxon>
    </lineage>
</organism>